<dbReference type="EMBL" id="VJZN01000016">
    <property type="protein sequence ID" value="TRX05468.1"/>
    <property type="molecule type" value="Genomic_DNA"/>
</dbReference>
<evidence type="ECO:0000256" key="1">
    <source>
        <dbReference type="SAM" id="SignalP"/>
    </source>
</evidence>
<evidence type="ECO:0000313" key="4">
    <source>
        <dbReference type="Proteomes" id="UP000318528"/>
    </source>
</evidence>
<keyword evidence="1" id="KW-0732">Signal</keyword>
<keyword evidence="4" id="KW-1185">Reference proteome</keyword>
<sequence>MKKILFLMVVISLSSCAEMQQVLNQLPQTQGIGGVDIAGGLKEALNNGISKQVTKLTAVDGFYRNEAVKILLPEELRKVDSGLRRIGLSSLADEGLKVLNRAAEDAVKEATPIFVDAVRNMTFMDAKSILMGNESSATNYLQNSTSTALYGKFNPVIKNSFTKVGADKVWSNIITKYNSIPLVNKVNPDLTDYVTNQAMNGVFKMIAVEEKNIRTNLSSRTSVLLQKVFAMQDKI</sequence>
<evidence type="ECO:0000313" key="2">
    <source>
        <dbReference type="EMBL" id="TRX05468.1"/>
    </source>
</evidence>
<accession>A0A553BCN7</accession>
<evidence type="ECO:0000313" key="3">
    <source>
        <dbReference type="EMBL" id="TRX05988.1"/>
    </source>
</evidence>
<dbReference type="PROSITE" id="PS51257">
    <property type="entry name" value="PROKAR_LIPOPROTEIN"/>
    <property type="match status" value="1"/>
</dbReference>
<dbReference type="AlphaFoldDB" id="A0A553BCN7"/>
<reference evidence="4 5" key="1">
    <citation type="submission" date="2019-07" db="EMBL/GenBank/DDBJ databases">
        <title>Novel species of Flavobacterium.</title>
        <authorList>
            <person name="Liu Q."/>
            <person name="Xin Y.-H."/>
        </authorList>
    </citation>
    <scope>NUCLEOTIDE SEQUENCE [LARGE SCALE GENOMIC DNA]</scope>
    <source>
        <strain evidence="2 4">GSP39</strain>
        <strain evidence="3 5">GSR22</strain>
    </source>
</reference>
<name>A0A553BCN7_9FLAO</name>
<dbReference type="OrthoDB" id="5292580at2"/>
<gene>
    <name evidence="3" type="ORF">FNW11_15210</name>
    <name evidence="2" type="ORF">FNW12_10445</name>
</gene>
<dbReference type="Pfam" id="PF13852">
    <property type="entry name" value="DUF4197"/>
    <property type="match status" value="1"/>
</dbReference>
<dbReference type="Proteomes" id="UP000318669">
    <property type="component" value="Unassembled WGS sequence"/>
</dbReference>
<comment type="caution">
    <text evidence="3">The sequence shown here is derived from an EMBL/GenBank/DDBJ whole genome shotgun (WGS) entry which is preliminary data.</text>
</comment>
<organism evidence="3 5">
    <name type="scientific">Flavobacterium gawalongense</name>
    <dbReference type="NCBI Taxonomy" id="2594432"/>
    <lineage>
        <taxon>Bacteria</taxon>
        <taxon>Pseudomonadati</taxon>
        <taxon>Bacteroidota</taxon>
        <taxon>Flavobacteriia</taxon>
        <taxon>Flavobacteriales</taxon>
        <taxon>Flavobacteriaceae</taxon>
        <taxon>Flavobacterium</taxon>
    </lineage>
</organism>
<feature type="signal peptide" evidence="1">
    <location>
        <begin position="1"/>
        <end position="17"/>
    </location>
</feature>
<proteinExistence type="predicted"/>
<evidence type="ECO:0000313" key="5">
    <source>
        <dbReference type="Proteomes" id="UP000318669"/>
    </source>
</evidence>
<protein>
    <submittedName>
        <fullName evidence="3">DUF4197 domain-containing protein</fullName>
    </submittedName>
</protein>
<dbReference type="EMBL" id="VJZL01000038">
    <property type="protein sequence ID" value="TRX05988.1"/>
    <property type="molecule type" value="Genomic_DNA"/>
</dbReference>
<dbReference type="RefSeq" id="WP_143387783.1">
    <property type="nucleotide sequence ID" value="NZ_VJZL01000038.1"/>
</dbReference>
<dbReference type="InterPro" id="IPR025245">
    <property type="entry name" value="DUF4197"/>
</dbReference>
<dbReference type="Proteomes" id="UP000318528">
    <property type="component" value="Unassembled WGS sequence"/>
</dbReference>
<feature type="chain" id="PRO_5021710917" evidence="1">
    <location>
        <begin position="18"/>
        <end position="235"/>
    </location>
</feature>